<dbReference type="STRING" id="641238.SAMN04490244_106197"/>
<dbReference type="NCBIfam" id="NF041384">
    <property type="entry name" value="YHS_seleno_dom"/>
    <property type="match status" value="1"/>
</dbReference>
<dbReference type="RefSeq" id="WP_092693867.1">
    <property type="nucleotide sequence ID" value="NZ_FOGU01000006.1"/>
</dbReference>
<evidence type="ECO:0000256" key="1">
    <source>
        <dbReference type="SAM" id="SignalP"/>
    </source>
</evidence>
<evidence type="ECO:0000313" key="3">
    <source>
        <dbReference type="Proteomes" id="UP000198885"/>
    </source>
</evidence>
<gene>
    <name evidence="2" type="ORF">SAMN04490244_106197</name>
</gene>
<organism evidence="2 3">
    <name type="scientific">Tranquillimonas rosea</name>
    <dbReference type="NCBI Taxonomy" id="641238"/>
    <lineage>
        <taxon>Bacteria</taxon>
        <taxon>Pseudomonadati</taxon>
        <taxon>Pseudomonadota</taxon>
        <taxon>Alphaproteobacteria</taxon>
        <taxon>Rhodobacterales</taxon>
        <taxon>Roseobacteraceae</taxon>
        <taxon>Tranquillimonas</taxon>
    </lineage>
</organism>
<name>A0A1H9V2L0_9RHOB</name>
<dbReference type="Proteomes" id="UP000198885">
    <property type="component" value="Unassembled WGS sequence"/>
</dbReference>
<evidence type="ECO:0000313" key="2">
    <source>
        <dbReference type="EMBL" id="SES15828.1"/>
    </source>
</evidence>
<dbReference type="EMBL" id="FOGU01000006">
    <property type="protein sequence ID" value="SES15828.1"/>
    <property type="molecule type" value="Genomic_DNA"/>
</dbReference>
<feature type="signal peptide" evidence="1">
    <location>
        <begin position="1"/>
        <end position="24"/>
    </location>
</feature>
<accession>A0A1H9V2L0</accession>
<feature type="chain" id="PRO_5011542937" description="YHS domain-containing protein" evidence="1">
    <location>
        <begin position="25"/>
        <end position="148"/>
    </location>
</feature>
<dbReference type="InterPro" id="IPR006311">
    <property type="entry name" value="TAT_signal"/>
</dbReference>
<dbReference type="OrthoDB" id="344729at2"/>
<proteinExistence type="predicted"/>
<evidence type="ECO:0008006" key="4">
    <source>
        <dbReference type="Google" id="ProtNLM"/>
    </source>
</evidence>
<reference evidence="2 3" key="1">
    <citation type="submission" date="2016-10" db="EMBL/GenBank/DDBJ databases">
        <authorList>
            <person name="de Groot N.N."/>
        </authorList>
    </citation>
    <scope>NUCLEOTIDE SEQUENCE [LARGE SCALE GENOMIC DNA]</scope>
    <source>
        <strain evidence="2 3">DSM 23042</strain>
    </source>
</reference>
<keyword evidence="3" id="KW-1185">Reference proteome</keyword>
<dbReference type="PROSITE" id="PS51318">
    <property type="entry name" value="TAT"/>
    <property type="match status" value="1"/>
</dbReference>
<dbReference type="AlphaFoldDB" id="A0A1H9V2L0"/>
<protein>
    <recommendedName>
        <fullName evidence="4">YHS domain-containing protein</fullName>
    </recommendedName>
</protein>
<sequence>MPDRRAVLFALAAAPALAAGAARAASRVHAVSGIAIGGVDPVGYFREGRVVQGAPEIAVMWRDAIWHFASAETRMAFENDPRRFAPAYGGYCAYAVSENYLAPIDPSAWTLHEGRLYLNAGRRAQRLFRADLPGRIAAAERNWPGVLR</sequence>
<keyword evidence="1" id="KW-0732">Signal</keyword>